<dbReference type="AlphaFoldDB" id="E2AVH8"/>
<keyword evidence="2" id="KW-1185">Reference proteome</keyword>
<name>E2AVH8_CAMFO</name>
<accession>E2AVH8</accession>
<reference evidence="1 2" key="1">
    <citation type="journal article" date="2010" name="Science">
        <title>Genomic comparison of the ants Camponotus floridanus and Harpegnathos saltator.</title>
        <authorList>
            <person name="Bonasio R."/>
            <person name="Zhang G."/>
            <person name="Ye C."/>
            <person name="Mutti N.S."/>
            <person name="Fang X."/>
            <person name="Qin N."/>
            <person name="Donahue G."/>
            <person name="Yang P."/>
            <person name="Li Q."/>
            <person name="Li C."/>
            <person name="Zhang P."/>
            <person name="Huang Z."/>
            <person name="Berger S.L."/>
            <person name="Reinberg D."/>
            <person name="Wang J."/>
            <person name="Liebig J."/>
        </authorList>
    </citation>
    <scope>NUCLEOTIDE SEQUENCE [LARGE SCALE GENOMIC DNA]</scope>
    <source>
        <strain evidence="2">C129</strain>
    </source>
</reference>
<evidence type="ECO:0000313" key="1">
    <source>
        <dbReference type="EMBL" id="EFN62562.1"/>
    </source>
</evidence>
<proteinExistence type="predicted"/>
<sequence length="97" mass="11133">MFHLIPQATKVITIADRMSREFRDRYRDVIEVVDELRPGFWTALADEVRRELERRVTTRGAVVREFPAQSEDAVQAVVATRDAGIQRAVEVHNEVAV</sequence>
<dbReference type="EMBL" id="GL443115">
    <property type="protein sequence ID" value="EFN62562.1"/>
    <property type="molecule type" value="Genomic_DNA"/>
</dbReference>
<organism evidence="2">
    <name type="scientific">Camponotus floridanus</name>
    <name type="common">Florida carpenter ant</name>
    <dbReference type="NCBI Taxonomy" id="104421"/>
    <lineage>
        <taxon>Eukaryota</taxon>
        <taxon>Metazoa</taxon>
        <taxon>Ecdysozoa</taxon>
        <taxon>Arthropoda</taxon>
        <taxon>Hexapoda</taxon>
        <taxon>Insecta</taxon>
        <taxon>Pterygota</taxon>
        <taxon>Neoptera</taxon>
        <taxon>Endopterygota</taxon>
        <taxon>Hymenoptera</taxon>
        <taxon>Apocrita</taxon>
        <taxon>Aculeata</taxon>
        <taxon>Formicoidea</taxon>
        <taxon>Formicidae</taxon>
        <taxon>Formicinae</taxon>
        <taxon>Camponotus</taxon>
    </lineage>
</organism>
<gene>
    <name evidence="1" type="ORF">EAG_04421</name>
</gene>
<evidence type="ECO:0000313" key="2">
    <source>
        <dbReference type="Proteomes" id="UP000000311"/>
    </source>
</evidence>
<protein>
    <submittedName>
        <fullName evidence="1">Uncharacterized protein</fullName>
    </submittedName>
</protein>
<dbReference type="InParanoid" id="E2AVH8"/>
<dbReference type="Proteomes" id="UP000000311">
    <property type="component" value="Unassembled WGS sequence"/>
</dbReference>